<dbReference type="Proteomes" id="UP001302812">
    <property type="component" value="Unassembled WGS sequence"/>
</dbReference>
<evidence type="ECO:0008006" key="3">
    <source>
        <dbReference type="Google" id="ProtNLM"/>
    </source>
</evidence>
<sequence>MQWGCDVADQLFLPAWVEASPEGNYLYKRFGFYDLGRASEHFPGTIMRRDARRTVIEGGKGSV</sequence>
<protein>
    <recommendedName>
        <fullName evidence="3">N-acetyltransferase domain-containing protein</fullName>
    </recommendedName>
</protein>
<dbReference type="EMBL" id="MU853332">
    <property type="protein sequence ID" value="KAK4117812.1"/>
    <property type="molecule type" value="Genomic_DNA"/>
</dbReference>
<reference evidence="1" key="1">
    <citation type="journal article" date="2023" name="Mol. Phylogenet. Evol.">
        <title>Genome-scale phylogeny and comparative genomics of the fungal order Sordariales.</title>
        <authorList>
            <person name="Hensen N."/>
            <person name="Bonometti L."/>
            <person name="Westerberg I."/>
            <person name="Brannstrom I.O."/>
            <person name="Guillou S."/>
            <person name="Cros-Aarteil S."/>
            <person name="Calhoun S."/>
            <person name="Haridas S."/>
            <person name="Kuo A."/>
            <person name="Mondo S."/>
            <person name="Pangilinan J."/>
            <person name="Riley R."/>
            <person name="LaButti K."/>
            <person name="Andreopoulos B."/>
            <person name="Lipzen A."/>
            <person name="Chen C."/>
            <person name="Yan M."/>
            <person name="Daum C."/>
            <person name="Ng V."/>
            <person name="Clum A."/>
            <person name="Steindorff A."/>
            <person name="Ohm R.A."/>
            <person name="Martin F."/>
            <person name="Silar P."/>
            <person name="Natvig D.O."/>
            <person name="Lalanne C."/>
            <person name="Gautier V."/>
            <person name="Ament-Velasquez S.L."/>
            <person name="Kruys A."/>
            <person name="Hutchinson M.I."/>
            <person name="Powell A.J."/>
            <person name="Barry K."/>
            <person name="Miller A.N."/>
            <person name="Grigoriev I.V."/>
            <person name="Debuchy R."/>
            <person name="Gladieux P."/>
            <person name="Hiltunen Thoren M."/>
            <person name="Johannesson H."/>
        </authorList>
    </citation>
    <scope>NUCLEOTIDE SEQUENCE</scope>
    <source>
        <strain evidence="1">CBS 508.74</strain>
    </source>
</reference>
<dbReference type="RefSeq" id="XP_064675382.1">
    <property type="nucleotide sequence ID" value="XM_064814183.1"/>
</dbReference>
<evidence type="ECO:0000313" key="2">
    <source>
        <dbReference type="Proteomes" id="UP001302812"/>
    </source>
</evidence>
<dbReference type="Gene3D" id="3.40.630.30">
    <property type="match status" value="1"/>
</dbReference>
<evidence type="ECO:0000313" key="1">
    <source>
        <dbReference type="EMBL" id="KAK4117812.1"/>
    </source>
</evidence>
<organism evidence="1 2">
    <name type="scientific">Canariomyces notabilis</name>
    <dbReference type="NCBI Taxonomy" id="2074819"/>
    <lineage>
        <taxon>Eukaryota</taxon>
        <taxon>Fungi</taxon>
        <taxon>Dikarya</taxon>
        <taxon>Ascomycota</taxon>
        <taxon>Pezizomycotina</taxon>
        <taxon>Sordariomycetes</taxon>
        <taxon>Sordariomycetidae</taxon>
        <taxon>Sordariales</taxon>
        <taxon>Chaetomiaceae</taxon>
        <taxon>Canariomyces</taxon>
    </lineage>
</organism>
<keyword evidence="2" id="KW-1185">Reference proteome</keyword>
<dbReference type="AlphaFoldDB" id="A0AAN6TNL2"/>
<dbReference type="GeneID" id="89938308"/>
<reference evidence="1" key="2">
    <citation type="submission" date="2023-05" db="EMBL/GenBank/DDBJ databases">
        <authorList>
            <consortium name="Lawrence Berkeley National Laboratory"/>
            <person name="Steindorff A."/>
            <person name="Hensen N."/>
            <person name="Bonometti L."/>
            <person name="Westerberg I."/>
            <person name="Brannstrom I.O."/>
            <person name="Guillou S."/>
            <person name="Cros-Aarteil S."/>
            <person name="Calhoun S."/>
            <person name="Haridas S."/>
            <person name="Kuo A."/>
            <person name="Mondo S."/>
            <person name="Pangilinan J."/>
            <person name="Riley R."/>
            <person name="Labutti K."/>
            <person name="Andreopoulos B."/>
            <person name="Lipzen A."/>
            <person name="Chen C."/>
            <person name="Yanf M."/>
            <person name="Daum C."/>
            <person name="Ng V."/>
            <person name="Clum A."/>
            <person name="Ohm R."/>
            <person name="Martin F."/>
            <person name="Silar P."/>
            <person name="Natvig D."/>
            <person name="Lalanne C."/>
            <person name="Gautier V."/>
            <person name="Ament-Velasquez S.L."/>
            <person name="Kruys A."/>
            <person name="Hutchinson M.I."/>
            <person name="Powell A.J."/>
            <person name="Barry K."/>
            <person name="Miller A.N."/>
            <person name="Grigoriev I.V."/>
            <person name="Debuchy R."/>
            <person name="Gladieux P."/>
            <person name="Thoren M.H."/>
            <person name="Johannesson H."/>
        </authorList>
    </citation>
    <scope>NUCLEOTIDE SEQUENCE</scope>
    <source>
        <strain evidence="1">CBS 508.74</strain>
    </source>
</reference>
<comment type="caution">
    <text evidence="1">The sequence shown here is derived from an EMBL/GenBank/DDBJ whole genome shotgun (WGS) entry which is preliminary data.</text>
</comment>
<name>A0AAN6TNL2_9PEZI</name>
<accession>A0AAN6TNL2</accession>
<gene>
    <name evidence="1" type="ORF">N656DRAFT_774034</name>
</gene>
<proteinExistence type="predicted"/>